<reference evidence="2 3" key="1">
    <citation type="journal article" date="2019" name="ISME J.">
        <title>Insights into ecological role of a new deltaproteobacterial order Candidatus Acidulodesulfobacterales by metagenomics and metatranscriptomics.</title>
        <authorList>
            <person name="Tan S."/>
            <person name="Liu J."/>
            <person name="Fang Y."/>
            <person name="Hedlund B.P."/>
            <person name="Lian Z.H."/>
            <person name="Huang L.Y."/>
            <person name="Li J.T."/>
            <person name="Huang L.N."/>
            <person name="Li W.J."/>
            <person name="Jiang H.C."/>
            <person name="Dong H.L."/>
            <person name="Shu W.S."/>
        </authorList>
    </citation>
    <scope>NUCLEOTIDE SEQUENCE [LARGE SCALE GENOMIC DNA]</scope>
    <source>
        <strain evidence="2">AP1</strain>
    </source>
</reference>
<dbReference type="Proteomes" id="UP000319296">
    <property type="component" value="Unassembled WGS sequence"/>
</dbReference>
<dbReference type="PANTHER" id="PTHR30632:SF0">
    <property type="entry name" value="SULFATE-BINDING PROTEIN"/>
    <property type="match status" value="1"/>
</dbReference>
<dbReference type="AlphaFoldDB" id="A0A519BM51"/>
<gene>
    <name evidence="2" type="ORF">EVG15_06920</name>
</gene>
<evidence type="ECO:0000313" key="2">
    <source>
        <dbReference type="EMBL" id="RZD18326.1"/>
    </source>
</evidence>
<dbReference type="Pfam" id="PF13531">
    <property type="entry name" value="SBP_bac_11"/>
    <property type="match status" value="1"/>
</dbReference>
<feature type="transmembrane region" description="Helical" evidence="1">
    <location>
        <begin position="12"/>
        <end position="30"/>
    </location>
</feature>
<evidence type="ECO:0000256" key="1">
    <source>
        <dbReference type="SAM" id="Phobius"/>
    </source>
</evidence>
<proteinExistence type="predicted"/>
<dbReference type="SUPFAM" id="SSF53850">
    <property type="entry name" value="Periplasmic binding protein-like II"/>
    <property type="match status" value="1"/>
</dbReference>
<sequence length="333" mass="37397">MNKRNKSSLKFFELLGIVMAFVFVIFMTMSDSSFAMGIKRIFPPWCKQGDPALHQGYVFNAITVDNNPDYHGNITTVTLHPKSSLVLYIGGNIFMVVPRLVKAFLKKYPNVKHVFYITVPPGILIRMWKHGDTITLGNLTMHVVPDVYMAGAKKLNYTNQIGMTVGKKVTYVTNDLEIMTDKGNPYHITGLKSFLNPKLTLSMPNPEWEGIARQIKASLIKAGGKKLEQAVYNYGVKSGRVYLTHIHHRQTPIRIMQHKSDAGVNWFSEVKFQEMIGNPITGVKIPADQNTIALYGAAMTKGAPNPAAAKEWLNFLKTKTSLKIFERYGFKAP</sequence>
<comment type="caution">
    <text evidence="2">The sequence shown here is derived from an EMBL/GenBank/DDBJ whole genome shotgun (WGS) entry which is preliminary data.</text>
</comment>
<organism evidence="2 3">
    <name type="scientific">Candidatus Acididesulfobacter diazotrophicus</name>
    <dbReference type="NCBI Taxonomy" id="2597226"/>
    <lineage>
        <taxon>Bacteria</taxon>
        <taxon>Deltaproteobacteria</taxon>
        <taxon>Candidatus Acidulodesulfobacterales</taxon>
        <taxon>Candidatus Acididesulfobacter</taxon>
    </lineage>
</organism>
<protein>
    <submittedName>
        <fullName evidence="2">ABC transporter substrate-binding protein</fullName>
    </submittedName>
</protein>
<dbReference type="PANTHER" id="PTHR30632">
    <property type="entry name" value="MOLYBDATE-BINDING PERIPLASMIC PROTEIN"/>
    <property type="match status" value="1"/>
</dbReference>
<keyword evidence="1" id="KW-1133">Transmembrane helix</keyword>
<evidence type="ECO:0000313" key="3">
    <source>
        <dbReference type="Proteomes" id="UP000319296"/>
    </source>
</evidence>
<name>A0A519BM51_9DELT</name>
<dbReference type="Gene3D" id="3.40.190.10">
    <property type="entry name" value="Periplasmic binding protein-like II"/>
    <property type="match status" value="2"/>
</dbReference>
<dbReference type="EMBL" id="SGBB01000011">
    <property type="protein sequence ID" value="RZD18326.1"/>
    <property type="molecule type" value="Genomic_DNA"/>
</dbReference>
<keyword evidence="1" id="KW-0812">Transmembrane</keyword>
<keyword evidence="1" id="KW-0472">Membrane</keyword>
<dbReference type="InterPro" id="IPR050682">
    <property type="entry name" value="ModA/WtpA"/>
</dbReference>
<dbReference type="GO" id="GO:0015689">
    <property type="term" value="P:molybdate ion transport"/>
    <property type="evidence" value="ECO:0007669"/>
    <property type="project" value="TreeGrafter"/>
</dbReference>
<accession>A0A519BM51</accession>
<dbReference type="GO" id="GO:0030973">
    <property type="term" value="F:molybdate ion binding"/>
    <property type="evidence" value="ECO:0007669"/>
    <property type="project" value="TreeGrafter"/>
</dbReference>